<comment type="similarity">
    <text evidence="1">Belongs to the peptidase C1 family.</text>
</comment>
<name>A0ABY8UGR7_TETOB</name>
<sequence>MYAKSGGRGSQSAQRAKLTGDNMVVRSPWAAAARMLDLTQSVTSRLVQSDLMLEAAPPAAYDETSASNTGDEIVLKLPLDVAIKKEGLTFNVTSQQALARLMLAAALPAAYDSTSARDTGGFSFIPPAPDQAACGACAALAAAGLAHAAMAAATRQSYSAVPALSAQHMYFCADKEASTRTCANGTTMPSVLQQLAKSSPLQERCLPWSKPGGLKRPDNVCSKRCSSGAGGSFKWGKLYDWSAVKEAIVHNGAVATVMMVYPDLTPSLRCRPQQVYAKVSAIPADLVVEPHAVLVVGWDDRGESWLARNSWGSWPGGSRPGFFKVKYGEAGLMAPGFMYELSWTGPGAKARTLNSNFIQRDLTNSSCSWYTAQPGDTLAGVWRASGVARLEQLLAANTDAALKDGSRLAGKRVRICK</sequence>
<dbReference type="EMBL" id="CP126218">
    <property type="protein sequence ID" value="WIA20239.1"/>
    <property type="molecule type" value="Genomic_DNA"/>
</dbReference>
<dbReference type="InterPro" id="IPR038765">
    <property type="entry name" value="Papain-like_cys_pep_sf"/>
</dbReference>
<feature type="domain" description="Peptidase C1A papain C-terminal" evidence="2">
    <location>
        <begin position="107"/>
        <end position="337"/>
    </location>
</feature>
<dbReference type="InterPro" id="IPR018392">
    <property type="entry name" value="LysM"/>
</dbReference>
<dbReference type="SUPFAM" id="SSF54001">
    <property type="entry name" value="Cysteine proteinases"/>
    <property type="match status" value="1"/>
</dbReference>
<organism evidence="3 4">
    <name type="scientific">Tetradesmus obliquus</name>
    <name type="common">Green alga</name>
    <name type="synonym">Acutodesmus obliquus</name>
    <dbReference type="NCBI Taxonomy" id="3088"/>
    <lineage>
        <taxon>Eukaryota</taxon>
        <taxon>Viridiplantae</taxon>
        <taxon>Chlorophyta</taxon>
        <taxon>core chlorophytes</taxon>
        <taxon>Chlorophyceae</taxon>
        <taxon>CS clade</taxon>
        <taxon>Sphaeropleales</taxon>
        <taxon>Scenedesmaceae</taxon>
        <taxon>Tetradesmus</taxon>
    </lineage>
</organism>
<gene>
    <name evidence="3" type="ORF">OEZ85_006079</name>
</gene>
<dbReference type="Proteomes" id="UP001244341">
    <property type="component" value="Chromosome 11b"/>
</dbReference>
<dbReference type="Pfam" id="PF00112">
    <property type="entry name" value="Peptidase_C1"/>
    <property type="match status" value="1"/>
</dbReference>
<evidence type="ECO:0000313" key="4">
    <source>
        <dbReference type="Proteomes" id="UP001244341"/>
    </source>
</evidence>
<dbReference type="PANTHER" id="PTHR12411">
    <property type="entry name" value="CYSTEINE PROTEASE FAMILY C1-RELATED"/>
    <property type="match status" value="1"/>
</dbReference>
<keyword evidence="4" id="KW-1185">Reference proteome</keyword>
<dbReference type="InterPro" id="IPR000668">
    <property type="entry name" value="Peptidase_C1A_C"/>
</dbReference>
<reference evidence="3 4" key="1">
    <citation type="submission" date="2023-05" db="EMBL/GenBank/DDBJ databases">
        <title>A 100% complete, gapless, phased diploid assembly of the Scenedesmus obliquus UTEX 3031 genome.</title>
        <authorList>
            <person name="Biondi T.C."/>
            <person name="Hanschen E.R."/>
            <person name="Kwon T."/>
            <person name="Eng W."/>
            <person name="Kruse C.P.S."/>
            <person name="Koehler S.I."/>
            <person name="Kunde Y."/>
            <person name="Gleasner C.D."/>
            <person name="You Mak K.T."/>
            <person name="Polle J."/>
            <person name="Hovde B.T."/>
            <person name="Starkenburg S.R."/>
        </authorList>
    </citation>
    <scope>NUCLEOTIDE SEQUENCE [LARGE SCALE GENOMIC DNA]</scope>
    <source>
        <strain evidence="3 4">DOE0152z</strain>
    </source>
</reference>
<dbReference type="InterPro" id="IPR013128">
    <property type="entry name" value="Peptidase_C1A"/>
</dbReference>
<dbReference type="CDD" id="cd00118">
    <property type="entry name" value="LysM"/>
    <property type="match status" value="1"/>
</dbReference>
<evidence type="ECO:0000256" key="1">
    <source>
        <dbReference type="ARBA" id="ARBA00008455"/>
    </source>
</evidence>
<proteinExistence type="inferred from homology"/>
<evidence type="ECO:0000313" key="3">
    <source>
        <dbReference type="EMBL" id="WIA20239.1"/>
    </source>
</evidence>
<protein>
    <recommendedName>
        <fullName evidence="2">Peptidase C1A papain C-terminal domain-containing protein</fullName>
    </recommendedName>
</protein>
<accession>A0ABY8UGR7</accession>
<dbReference type="SMART" id="SM00645">
    <property type="entry name" value="Pept_C1"/>
    <property type="match status" value="1"/>
</dbReference>
<dbReference type="Gene3D" id="3.90.70.10">
    <property type="entry name" value="Cysteine proteinases"/>
    <property type="match status" value="1"/>
</dbReference>
<evidence type="ECO:0000259" key="2">
    <source>
        <dbReference type="SMART" id="SM00645"/>
    </source>
</evidence>